<feature type="zinc finger region" description="C3H1-type" evidence="5">
    <location>
        <begin position="93"/>
        <end position="120"/>
    </location>
</feature>
<evidence type="ECO:0000313" key="10">
    <source>
        <dbReference type="Proteomes" id="UP000654075"/>
    </source>
</evidence>
<accession>A0A813GA68</accession>
<feature type="non-terminal residue" evidence="9">
    <location>
        <position position="344"/>
    </location>
</feature>
<evidence type="ECO:0000256" key="7">
    <source>
        <dbReference type="SAM" id="MobiDB-lite"/>
    </source>
</evidence>
<evidence type="ECO:0000259" key="8">
    <source>
        <dbReference type="PROSITE" id="PS50103"/>
    </source>
</evidence>
<keyword evidence="1 5" id="KW-0479">Metal-binding</keyword>
<dbReference type="Gene3D" id="4.10.1000.10">
    <property type="entry name" value="Zinc finger, CCCH-type"/>
    <property type="match status" value="3"/>
</dbReference>
<dbReference type="AlphaFoldDB" id="A0A813GA68"/>
<protein>
    <recommendedName>
        <fullName evidence="8">C3H1-type domain-containing protein</fullName>
    </recommendedName>
</protein>
<dbReference type="PANTHER" id="PTHR12547">
    <property type="entry name" value="CCCH ZINC FINGER/TIS11-RELATED"/>
    <property type="match status" value="1"/>
</dbReference>
<dbReference type="EMBL" id="CAJNNV010028278">
    <property type="protein sequence ID" value="CAE8623960.1"/>
    <property type="molecule type" value="Genomic_DNA"/>
</dbReference>
<keyword evidence="3 5" id="KW-0863">Zinc-finger</keyword>
<dbReference type="GO" id="GO:0008270">
    <property type="term" value="F:zinc ion binding"/>
    <property type="evidence" value="ECO:0007669"/>
    <property type="project" value="UniProtKB-KW"/>
</dbReference>
<dbReference type="Pfam" id="PF00642">
    <property type="entry name" value="zf-CCCH"/>
    <property type="match status" value="1"/>
</dbReference>
<dbReference type="SUPFAM" id="SSF90229">
    <property type="entry name" value="CCCH zinc finger"/>
    <property type="match status" value="3"/>
</dbReference>
<keyword evidence="6" id="KW-0175">Coiled coil</keyword>
<keyword evidence="2" id="KW-0677">Repeat</keyword>
<feature type="region of interest" description="Disordered" evidence="7">
    <location>
        <begin position="229"/>
        <end position="344"/>
    </location>
</feature>
<dbReference type="GO" id="GO:0003729">
    <property type="term" value="F:mRNA binding"/>
    <property type="evidence" value="ECO:0007669"/>
    <property type="project" value="InterPro"/>
</dbReference>
<reference evidence="9" key="1">
    <citation type="submission" date="2021-02" db="EMBL/GenBank/DDBJ databases">
        <authorList>
            <person name="Dougan E. K."/>
            <person name="Rhodes N."/>
            <person name="Thang M."/>
            <person name="Chan C."/>
        </authorList>
    </citation>
    <scope>NUCLEOTIDE SEQUENCE</scope>
</reference>
<feature type="compositionally biased region" description="Polar residues" evidence="7">
    <location>
        <begin position="277"/>
        <end position="314"/>
    </location>
</feature>
<keyword evidence="4 5" id="KW-0862">Zinc</keyword>
<proteinExistence type="predicted"/>
<evidence type="ECO:0000256" key="5">
    <source>
        <dbReference type="PROSITE-ProRule" id="PRU00723"/>
    </source>
</evidence>
<organism evidence="9 10">
    <name type="scientific">Polarella glacialis</name>
    <name type="common">Dinoflagellate</name>
    <dbReference type="NCBI Taxonomy" id="89957"/>
    <lineage>
        <taxon>Eukaryota</taxon>
        <taxon>Sar</taxon>
        <taxon>Alveolata</taxon>
        <taxon>Dinophyceae</taxon>
        <taxon>Suessiales</taxon>
        <taxon>Suessiaceae</taxon>
        <taxon>Polarella</taxon>
    </lineage>
</organism>
<sequence>MEEPPKRAEEGGPNVRQKHVCQLQKTEMCKFFVLNRCGKGARCSFAHALVEIRSKPDLNRTSMCKTFLTTGNCDVPNCCYAHDERELRTTEGFFKTKLCRFAASGRCKHGPSCRFAHSLQELSPSALLDPEQAQQVQQLREQEAAQRSEKQPPTNAQLWDANAQRNSGTQELLQQQQRYLTAQAAQAQSQLEQLQQLQQLQESQAQLQQHYMQLLQQAQSVGIIPADGSGSLSFRPSRSAEAAEGQVDSEDGSGSRSSNQPSRSGEQQQRSPQSQQNGASGSEWTDNTSGSDQPSAQHEGSSDQSTRADTSASVPTPEGSGDSGPEEQVPVYSARRANQVSHTE</sequence>
<dbReference type="InterPro" id="IPR000571">
    <property type="entry name" value="Znf_CCCH"/>
</dbReference>
<feature type="domain" description="C3H1-type" evidence="8">
    <location>
        <begin position="93"/>
        <end position="120"/>
    </location>
</feature>
<dbReference type="InterPro" id="IPR045877">
    <property type="entry name" value="ZFP36-like"/>
</dbReference>
<keyword evidence="10" id="KW-1185">Reference proteome</keyword>
<feature type="domain" description="C3H1-type" evidence="8">
    <location>
        <begin position="23"/>
        <end position="50"/>
    </location>
</feature>
<name>A0A813GA68_POLGL</name>
<feature type="coiled-coil region" evidence="6">
    <location>
        <begin position="177"/>
        <end position="217"/>
    </location>
</feature>
<feature type="domain" description="C3H1-type" evidence="8">
    <location>
        <begin position="58"/>
        <end position="85"/>
    </location>
</feature>
<evidence type="ECO:0000313" key="9">
    <source>
        <dbReference type="EMBL" id="CAE8623960.1"/>
    </source>
</evidence>
<feature type="compositionally biased region" description="Low complexity" evidence="7">
    <location>
        <begin position="252"/>
        <end position="276"/>
    </location>
</feature>
<dbReference type="InterPro" id="IPR036855">
    <property type="entry name" value="Znf_CCCH_sf"/>
</dbReference>
<evidence type="ECO:0000256" key="3">
    <source>
        <dbReference type="ARBA" id="ARBA00022771"/>
    </source>
</evidence>
<comment type="caution">
    <text evidence="9">The sequence shown here is derived from an EMBL/GenBank/DDBJ whole genome shotgun (WGS) entry which is preliminary data.</text>
</comment>
<evidence type="ECO:0000256" key="4">
    <source>
        <dbReference type="ARBA" id="ARBA00022833"/>
    </source>
</evidence>
<evidence type="ECO:0000256" key="2">
    <source>
        <dbReference type="ARBA" id="ARBA00022737"/>
    </source>
</evidence>
<dbReference type="SMART" id="SM00356">
    <property type="entry name" value="ZnF_C3H1"/>
    <property type="match status" value="3"/>
</dbReference>
<evidence type="ECO:0000256" key="1">
    <source>
        <dbReference type="ARBA" id="ARBA00022723"/>
    </source>
</evidence>
<dbReference type="PROSITE" id="PS50103">
    <property type="entry name" value="ZF_C3H1"/>
    <property type="match status" value="3"/>
</dbReference>
<evidence type="ECO:0000256" key="6">
    <source>
        <dbReference type="SAM" id="Coils"/>
    </source>
</evidence>
<dbReference type="Proteomes" id="UP000654075">
    <property type="component" value="Unassembled WGS sequence"/>
</dbReference>
<dbReference type="PANTHER" id="PTHR12547:SF18">
    <property type="entry name" value="PROTEIN TIS11"/>
    <property type="match status" value="1"/>
</dbReference>
<gene>
    <name evidence="9" type="ORF">PGLA1383_LOCUS41153</name>
</gene>
<dbReference type="OrthoDB" id="430732at2759"/>
<feature type="zinc finger region" description="C3H1-type" evidence="5">
    <location>
        <begin position="58"/>
        <end position="85"/>
    </location>
</feature>
<feature type="zinc finger region" description="C3H1-type" evidence="5">
    <location>
        <begin position="23"/>
        <end position="50"/>
    </location>
</feature>